<evidence type="ECO:0000256" key="6">
    <source>
        <dbReference type="ARBA" id="ARBA00022833"/>
    </source>
</evidence>
<evidence type="ECO:0000256" key="10">
    <source>
        <dbReference type="SAM" id="MobiDB-lite"/>
    </source>
</evidence>
<dbReference type="PANTHER" id="PTHR45718">
    <property type="entry name" value="TRANSCRIPTIONAL ACTIVATOR CUBITUS INTERRUPTUS"/>
    <property type="match status" value="1"/>
</dbReference>
<evidence type="ECO:0000313" key="13">
    <source>
        <dbReference type="Proteomes" id="UP000281553"/>
    </source>
</evidence>
<evidence type="ECO:0000256" key="2">
    <source>
        <dbReference type="ARBA" id="ARBA00010831"/>
    </source>
</evidence>
<evidence type="ECO:0000256" key="7">
    <source>
        <dbReference type="ARBA" id="ARBA00023125"/>
    </source>
</evidence>
<proteinExistence type="inferred from homology"/>
<organism evidence="12 13">
    <name type="scientific">Dibothriocephalus latus</name>
    <name type="common">Fish tapeworm</name>
    <name type="synonym">Diphyllobothrium latum</name>
    <dbReference type="NCBI Taxonomy" id="60516"/>
    <lineage>
        <taxon>Eukaryota</taxon>
        <taxon>Metazoa</taxon>
        <taxon>Spiralia</taxon>
        <taxon>Lophotrochozoa</taxon>
        <taxon>Platyhelminthes</taxon>
        <taxon>Cestoda</taxon>
        <taxon>Eucestoda</taxon>
        <taxon>Diphyllobothriidea</taxon>
        <taxon>Diphyllobothriidae</taxon>
        <taxon>Dibothriocephalus</taxon>
    </lineage>
</organism>
<keyword evidence="5 9" id="KW-0863">Zinc-finger</keyword>
<dbReference type="EMBL" id="UYRU01043182">
    <property type="protein sequence ID" value="VDK80660.1"/>
    <property type="molecule type" value="Genomic_DNA"/>
</dbReference>
<dbReference type="GO" id="GO:0000978">
    <property type="term" value="F:RNA polymerase II cis-regulatory region sequence-specific DNA binding"/>
    <property type="evidence" value="ECO:0007669"/>
    <property type="project" value="TreeGrafter"/>
</dbReference>
<dbReference type="Pfam" id="PF23561">
    <property type="entry name" value="zf-C2H2_15"/>
    <property type="match status" value="1"/>
</dbReference>
<evidence type="ECO:0000256" key="4">
    <source>
        <dbReference type="ARBA" id="ARBA00022737"/>
    </source>
</evidence>
<feature type="domain" description="C2H2-type" evidence="11">
    <location>
        <begin position="94"/>
        <end position="121"/>
    </location>
</feature>
<dbReference type="SUPFAM" id="SSF57667">
    <property type="entry name" value="beta-beta-alpha zinc fingers"/>
    <property type="match status" value="2"/>
</dbReference>
<dbReference type="Gene3D" id="3.30.160.60">
    <property type="entry name" value="Classic Zinc Finger"/>
    <property type="match status" value="2"/>
</dbReference>
<protein>
    <recommendedName>
        <fullName evidence="11">C2H2-type domain-containing protein</fullName>
    </recommendedName>
</protein>
<evidence type="ECO:0000256" key="3">
    <source>
        <dbReference type="ARBA" id="ARBA00022723"/>
    </source>
</evidence>
<name>A0A3P6TNE0_DIBLA</name>
<evidence type="ECO:0000313" key="12">
    <source>
        <dbReference type="EMBL" id="VDK80660.1"/>
    </source>
</evidence>
<keyword evidence="8" id="KW-0539">Nucleus</keyword>
<dbReference type="AlphaFoldDB" id="A0A3P6TNE0"/>
<dbReference type="InterPro" id="IPR041643">
    <property type="entry name" value="Znf_ZIC"/>
</dbReference>
<dbReference type="GO" id="GO:0005634">
    <property type="term" value="C:nucleus"/>
    <property type="evidence" value="ECO:0007669"/>
    <property type="project" value="UniProtKB-SubCell"/>
</dbReference>
<gene>
    <name evidence="12" type="ORF">DILT_LOCUS3130</name>
</gene>
<dbReference type="InterPro" id="IPR013087">
    <property type="entry name" value="Znf_C2H2_type"/>
</dbReference>
<dbReference type="OrthoDB" id="3214149at2759"/>
<sequence length="183" mass="20909">MTSNGHLGQETESAYHPYHRHNSRPNAAALFQKNERKEALYYCQWLEQVSRGLQDTAEKRCCTRVFHSISEIVNHLTLEHVGGPEQLNHTCYWQGCPRLGRPFKAKYKLVNHIRVHTGEKPFPCPFPGCLKVFARNQKAVQSAELAFYRAKSHTMTGGKGTGRLEPEVHPLDVVDSYLNPILR</sequence>
<evidence type="ECO:0000256" key="1">
    <source>
        <dbReference type="ARBA" id="ARBA00004123"/>
    </source>
</evidence>
<comment type="subcellular location">
    <subcellularLocation>
        <location evidence="1">Nucleus</location>
    </subcellularLocation>
</comment>
<dbReference type="InterPro" id="IPR056436">
    <property type="entry name" value="Znf-C2H2_ZIC1-5/GLI1-3-like"/>
</dbReference>
<evidence type="ECO:0000259" key="11">
    <source>
        <dbReference type="PROSITE" id="PS50157"/>
    </source>
</evidence>
<dbReference type="PROSITE" id="PS50157">
    <property type="entry name" value="ZINC_FINGER_C2H2_2"/>
    <property type="match status" value="1"/>
</dbReference>
<keyword evidence="3" id="KW-0479">Metal-binding</keyword>
<feature type="compositionally biased region" description="Polar residues" evidence="10">
    <location>
        <begin position="1"/>
        <end position="12"/>
    </location>
</feature>
<keyword evidence="7" id="KW-0238">DNA-binding</keyword>
<dbReference type="FunFam" id="3.30.160.60:FF:000031">
    <property type="entry name" value="GLI family zinc finger 3"/>
    <property type="match status" value="1"/>
</dbReference>
<accession>A0A3P6TNE0</accession>
<dbReference type="PANTHER" id="PTHR45718:SF7">
    <property type="entry name" value="C2H2-TYPE DOMAIN-CONTAINING PROTEIN"/>
    <property type="match status" value="1"/>
</dbReference>
<dbReference type="Pfam" id="PF18366">
    <property type="entry name" value="zf_ZIC"/>
    <property type="match status" value="1"/>
</dbReference>
<feature type="region of interest" description="Disordered" evidence="10">
    <location>
        <begin position="1"/>
        <end position="21"/>
    </location>
</feature>
<dbReference type="GO" id="GO:0000981">
    <property type="term" value="F:DNA-binding transcription factor activity, RNA polymerase II-specific"/>
    <property type="evidence" value="ECO:0007669"/>
    <property type="project" value="TreeGrafter"/>
</dbReference>
<keyword evidence="4" id="KW-0677">Repeat</keyword>
<evidence type="ECO:0000256" key="8">
    <source>
        <dbReference type="ARBA" id="ARBA00023242"/>
    </source>
</evidence>
<keyword evidence="6" id="KW-0862">Zinc</keyword>
<dbReference type="Proteomes" id="UP000281553">
    <property type="component" value="Unassembled WGS sequence"/>
</dbReference>
<comment type="similarity">
    <text evidence="2">Belongs to the GLI C2H2-type zinc-finger protein family.</text>
</comment>
<evidence type="ECO:0000256" key="9">
    <source>
        <dbReference type="PROSITE-ProRule" id="PRU00042"/>
    </source>
</evidence>
<dbReference type="InterPro" id="IPR036236">
    <property type="entry name" value="Znf_C2H2_sf"/>
</dbReference>
<keyword evidence="13" id="KW-1185">Reference proteome</keyword>
<reference evidence="12 13" key="1">
    <citation type="submission" date="2018-11" db="EMBL/GenBank/DDBJ databases">
        <authorList>
            <consortium name="Pathogen Informatics"/>
        </authorList>
    </citation>
    <scope>NUCLEOTIDE SEQUENCE [LARGE SCALE GENOMIC DNA]</scope>
</reference>
<dbReference type="GO" id="GO:0008270">
    <property type="term" value="F:zinc ion binding"/>
    <property type="evidence" value="ECO:0007669"/>
    <property type="project" value="UniProtKB-KW"/>
</dbReference>
<dbReference type="InterPro" id="IPR043359">
    <property type="entry name" value="GLI-like"/>
</dbReference>
<evidence type="ECO:0000256" key="5">
    <source>
        <dbReference type="ARBA" id="ARBA00022771"/>
    </source>
</evidence>